<evidence type="ECO:0000313" key="2">
    <source>
        <dbReference type="Proteomes" id="UP000664044"/>
    </source>
</evidence>
<dbReference type="Proteomes" id="UP000664044">
    <property type="component" value="Unassembled WGS sequence"/>
</dbReference>
<gene>
    <name evidence="1" type="ORF">J0656_18750</name>
</gene>
<proteinExistence type="predicted"/>
<keyword evidence="2" id="KW-1185">Reference proteome</keyword>
<accession>A0ABS3G9J2</accession>
<dbReference type="RefSeq" id="WP_207036667.1">
    <property type="nucleotide sequence ID" value="NZ_JAFLNL010000015.1"/>
</dbReference>
<name>A0ABS3G9J2_9FLAO</name>
<reference evidence="1 2" key="1">
    <citation type="submission" date="2021-03" db="EMBL/GenBank/DDBJ databases">
        <title>Muricauda lutimaris sp. nov. and Muricauda ruestringensis sp. nov, two marine members of the Flavobacteriaceae isolated from deep sea sediments of Western Pacific.</title>
        <authorList>
            <person name="Zhao S."/>
            <person name="Liu R."/>
        </authorList>
    </citation>
    <scope>NUCLEOTIDE SEQUENCE [LARGE SCALE GENOMIC DNA]</scope>
    <source>
        <strain evidence="1 2">BC31-1-A7</strain>
    </source>
</reference>
<protein>
    <submittedName>
        <fullName evidence="1">Uncharacterized protein</fullName>
    </submittedName>
</protein>
<sequence>MIELSYNNLDEETQNYLRSLSKRDVIRRFGGQLWEYALKYRLDYDELIEEETIRNLYNYRYIFKI</sequence>
<comment type="caution">
    <text evidence="1">The sequence shown here is derived from an EMBL/GenBank/DDBJ whole genome shotgun (WGS) entry which is preliminary data.</text>
</comment>
<evidence type="ECO:0000313" key="1">
    <source>
        <dbReference type="EMBL" id="MBO0356065.1"/>
    </source>
</evidence>
<organism evidence="1 2">
    <name type="scientific">Flagellimonas aurea</name>
    <dbReference type="NCBI Taxonomy" id="2915619"/>
    <lineage>
        <taxon>Bacteria</taxon>
        <taxon>Pseudomonadati</taxon>
        <taxon>Bacteroidota</taxon>
        <taxon>Flavobacteriia</taxon>
        <taxon>Flavobacteriales</taxon>
        <taxon>Flavobacteriaceae</taxon>
        <taxon>Flagellimonas</taxon>
    </lineage>
</organism>
<dbReference type="EMBL" id="JAFLNL010000015">
    <property type="protein sequence ID" value="MBO0356065.1"/>
    <property type="molecule type" value="Genomic_DNA"/>
</dbReference>